<keyword evidence="1" id="KW-0479">Metal-binding</keyword>
<sequence>MPNTKQINELRVILLDRKEKLLKSILGSRENIDLLKDQDIKDDLDYAEVVSDSFTEGMIANHHAKELAEIELSLKKIEDRSYGICDMCGVVIPLGRLKAKPYAKYCTECRTVFEAEEAKSK</sequence>
<dbReference type="RefSeq" id="WP_101185950.1">
    <property type="nucleotide sequence ID" value="NZ_CP031218.1"/>
</dbReference>
<dbReference type="EMBL" id="NXIF01000086">
    <property type="protein sequence ID" value="PKI79672.1"/>
    <property type="molecule type" value="Genomic_DNA"/>
</dbReference>
<dbReference type="PANTHER" id="PTHR33823">
    <property type="entry name" value="RNA POLYMERASE-BINDING TRANSCRIPTION FACTOR DKSA-RELATED"/>
    <property type="match status" value="1"/>
</dbReference>
<keyword evidence="2" id="KW-0863">Zinc-finger</keyword>
<keyword evidence="7" id="KW-1185">Reference proteome</keyword>
<dbReference type="PROSITE" id="PS51128">
    <property type="entry name" value="ZF_DKSA_2"/>
    <property type="match status" value="1"/>
</dbReference>
<dbReference type="Pfam" id="PF01258">
    <property type="entry name" value="zf-dskA_traR"/>
    <property type="match status" value="1"/>
</dbReference>
<dbReference type="GO" id="GO:0008270">
    <property type="term" value="F:zinc ion binding"/>
    <property type="evidence" value="ECO:0007669"/>
    <property type="project" value="UniProtKB-KW"/>
</dbReference>
<gene>
    <name evidence="6" type="ORF">CP960_13300</name>
</gene>
<evidence type="ECO:0000259" key="5">
    <source>
        <dbReference type="Pfam" id="PF01258"/>
    </source>
</evidence>
<evidence type="ECO:0000313" key="7">
    <source>
        <dbReference type="Proteomes" id="UP000233248"/>
    </source>
</evidence>
<evidence type="ECO:0000313" key="6">
    <source>
        <dbReference type="EMBL" id="PKI79672.1"/>
    </source>
</evidence>
<protein>
    <submittedName>
        <fullName evidence="6">Molecular chaperone DnaK suppressor DksA</fullName>
    </submittedName>
</protein>
<dbReference type="OrthoDB" id="9803742at2"/>
<evidence type="ECO:0000256" key="4">
    <source>
        <dbReference type="PROSITE-ProRule" id="PRU00510"/>
    </source>
</evidence>
<dbReference type="InterPro" id="IPR020458">
    <property type="entry name" value="Znf_DskA_TraR_CS"/>
</dbReference>
<comment type="caution">
    <text evidence="6">The sequence shown here is derived from an EMBL/GenBank/DDBJ whole genome shotgun (WGS) entry which is preliminary data.</text>
</comment>
<dbReference type="AlphaFoldDB" id="A0A2N1IZF0"/>
<dbReference type="NCBIfam" id="NF033459">
    <property type="entry name" value="DksA_like"/>
    <property type="match status" value="1"/>
</dbReference>
<dbReference type="Proteomes" id="UP000233248">
    <property type="component" value="Unassembled WGS sequence"/>
</dbReference>
<dbReference type="SUPFAM" id="SSF57716">
    <property type="entry name" value="Glucocorticoid receptor-like (DNA-binding domain)"/>
    <property type="match status" value="1"/>
</dbReference>
<reference evidence="6 7" key="1">
    <citation type="submission" date="2017-09" db="EMBL/GenBank/DDBJ databases">
        <title>Genomics of the genus Arcobacter.</title>
        <authorList>
            <person name="Perez-Cataluna A."/>
            <person name="Figueras M.J."/>
            <person name="Salas-Masso N."/>
        </authorList>
    </citation>
    <scope>NUCLEOTIDE SEQUENCE [LARGE SCALE GENOMIC DNA]</scope>
    <source>
        <strain evidence="6 7">DSM 18005</strain>
    </source>
</reference>
<feature type="domain" description="Zinc finger DksA/TraR C4-type" evidence="5">
    <location>
        <begin position="80"/>
        <end position="114"/>
    </location>
</feature>
<organism evidence="6 7">
    <name type="scientific">Malaciobacter halophilus</name>
    <dbReference type="NCBI Taxonomy" id="197482"/>
    <lineage>
        <taxon>Bacteria</taxon>
        <taxon>Pseudomonadati</taxon>
        <taxon>Campylobacterota</taxon>
        <taxon>Epsilonproteobacteria</taxon>
        <taxon>Campylobacterales</taxon>
        <taxon>Arcobacteraceae</taxon>
        <taxon>Malaciobacter</taxon>
    </lineage>
</organism>
<dbReference type="InterPro" id="IPR000962">
    <property type="entry name" value="Znf_DskA_TraR"/>
</dbReference>
<name>A0A2N1IZF0_9BACT</name>
<dbReference type="PANTHER" id="PTHR33823:SF4">
    <property type="entry name" value="GENERAL STRESS PROTEIN 16O"/>
    <property type="match status" value="1"/>
</dbReference>
<evidence type="ECO:0000256" key="2">
    <source>
        <dbReference type="ARBA" id="ARBA00022771"/>
    </source>
</evidence>
<proteinExistence type="predicted"/>
<dbReference type="Gene3D" id="1.20.120.910">
    <property type="entry name" value="DksA, coiled-coil domain"/>
    <property type="match status" value="1"/>
</dbReference>
<dbReference type="InterPro" id="IPR037187">
    <property type="entry name" value="DnaK_N"/>
</dbReference>
<dbReference type="SUPFAM" id="SSF109635">
    <property type="entry name" value="DnaK suppressor protein DksA, alpha-hairpin domain"/>
    <property type="match status" value="1"/>
</dbReference>
<accession>A0A2N1IZF0</accession>
<evidence type="ECO:0000256" key="1">
    <source>
        <dbReference type="ARBA" id="ARBA00022723"/>
    </source>
</evidence>
<evidence type="ECO:0000256" key="3">
    <source>
        <dbReference type="ARBA" id="ARBA00022833"/>
    </source>
</evidence>
<keyword evidence="3" id="KW-0862">Zinc</keyword>
<feature type="zinc finger region" description="dksA C4-type" evidence="4">
    <location>
        <begin position="85"/>
        <end position="109"/>
    </location>
</feature>
<dbReference type="PROSITE" id="PS01102">
    <property type="entry name" value="ZF_DKSA_1"/>
    <property type="match status" value="1"/>
</dbReference>
<dbReference type="KEGG" id="ahs:AHALO_0241"/>